<name>A0A2Z7AJ09_9LAMI</name>
<evidence type="ECO:0000313" key="2">
    <source>
        <dbReference type="Proteomes" id="UP000250235"/>
    </source>
</evidence>
<evidence type="ECO:0000313" key="1">
    <source>
        <dbReference type="EMBL" id="KZV19079.1"/>
    </source>
</evidence>
<dbReference type="Proteomes" id="UP000250235">
    <property type="component" value="Unassembled WGS sequence"/>
</dbReference>
<dbReference type="CDD" id="cd00303">
    <property type="entry name" value="retropepsin_like"/>
    <property type="match status" value="1"/>
</dbReference>
<reference evidence="1 2" key="1">
    <citation type="journal article" date="2015" name="Proc. Natl. Acad. Sci. U.S.A.">
        <title>The resurrection genome of Boea hygrometrica: A blueprint for survival of dehydration.</title>
        <authorList>
            <person name="Xiao L."/>
            <person name="Yang G."/>
            <person name="Zhang L."/>
            <person name="Yang X."/>
            <person name="Zhao S."/>
            <person name="Ji Z."/>
            <person name="Zhou Q."/>
            <person name="Hu M."/>
            <person name="Wang Y."/>
            <person name="Chen M."/>
            <person name="Xu Y."/>
            <person name="Jin H."/>
            <person name="Xiao X."/>
            <person name="Hu G."/>
            <person name="Bao F."/>
            <person name="Hu Y."/>
            <person name="Wan P."/>
            <person name="Li L."/>
            <person name="Deng X."/>
            <person name="Kuang T."/>
            <person name="Xiang C."/>
            <person name="Zhu J.K."/>
            <person name="Oliver M.J."/>
            <person name="He Y."/>
        </authorList>
    </citation>
    <scope>NUCLEOTIDE SEQUENCE [LARGE SCALE GENOMIC DNA]</scope>
    <source>
        <strain evidence="2">cv. XS01</strain>
    </source>
</reference>
<protein>
    <submittedName>
        <fullName evidence="1">Uncharacterized protein</fullName>
    </submittedName>
</protein>
<dbReference type="Pfam" id="PF08284">
    <property type="entry name" value="RVP_2"/>
    <property type="match status" value="1"/>
</dbReference>
<keyword evidence="2" id="KW-1185">Reference proteome</keyword>
<dbReference type="AlphaFoldDB" id="A0A2Z7AJ09"/>
<sequence>MGITLESLGVALAVTIPSGEEISTTSVVHGLVMMFQDHAVRADLIVLPMSGFDFILGMDRLMEFER</sequence>
<accession>A0A2Z7AJ09</accession>
<proteinExistence type="predicted"/>
<dbReference type="EMBL" id="KV016979">
    <property type="protein sequence ID" value="KZV19079.1"/>
    <property type="molecule type" value="Genomic_DNA"/>
</dbReference>
<dbReference type="OrthoDB" id="1751327at2759"/>
<organism evidence="1 2">
    <name type="scientific">Dorcoceras hygrometricum</name>
    <dbReference type="NCBI Taxonomy" id="472368"/>
    <lineage>
        <taxon>Eukaryota</taxon>
        <taxon>Viridiplantae</taxon>
        <taxon>Streptophyta</taxon>
        <taxon>Embryophyta</taxon>
        <taxon>Tracheophyta</taxon>
        <taxon>Spermatophyta</taxon>
        <taxon>Magnoliopsida</taxon>
        <taxon>eudicotyledons</taxon>
        <taxon>Gunneridae</taxon>
        <taxon>Pentapetalae</taxon>
        <taxon>asterids</taxon>
        <taxon>lamiids</taxon>
        <taxon>Lamiales</taxon>
        <taxon>Gesneriaceae</taxon>
        <taxon>Didymocarpoideae</taxon>
        <taxon>Trichosporeae</taxon>
        <taxon>Loxocarpinae</taxon>
        <taxon>Dorcoceras</taxon>
    </lineage>
</organism>
<gene>
    <name evidence="1" type="ORF">F511_11543</name>
</gene>